<reference evidence="2" key="1">
    <citation type="submission" date="2020-01" db="EMBL/GenBank/DDBJ databases">
        <title>Identification and distribution of gene clusters putatively required for synthesis of sphingolipid metabolism inhibitors in phylogenetically diverse species of the filamentous fungus Fusarium.</title>
        <authorList>
            <person name="Kim H.-S."/>
            <person name="Busman M."/>
            <person name="Brown D.W."/>
            <person name="Divon H."/>
            <person name="Uhlig S."/>
            <person name="Proctor R.H."/>
        </authorList>
    </citation>
    <scope>NUCLEOTIDE SEQUENCE</scope>
    <source>
        <strain evidence="2">NRRL 31653</strain>
    </source>
</reference>
<evidence type="ECO:0000313" key="3">
    <source>
        <dbReference type="Proteomes" id="UP000737391"/>
    </source>
</evidence>
<dbReference type="OrthoDB" id="5093989at2759"/>
<sequence>MADPSAGVDHWQCASFVGNGTRFKGAWPGPDITAPRRRAYMRSFLQWTAGMGLWWERKSRPVFEDMVTEKYASRESIGAVVFDWAVDITLWNNCFINAKPRDPPIFQFKKPGDSEAGPSATFARLRTKYVPNIRSSQQGGQQVSGTSSGPTVTQRPSSSQRSGQSETTVAESSRAGATRALEDAQEDTATSEPAFESTGTGTTGALVTRMTRAGVKRKGLADFDSEEEPDTKVPKTGSCKRLRQGQTHLAVVYQEKVYYQSPEAASLEGPNPLEMELPAVLDFHQFVWGKMGDDWATIQDFYLPDYARLTWGYVGGIPNGAVPYKHVVSPEVVAKVGHVLTHRSEEQERQGTWRELCLTDRPKPLILALHQMAKNSFRLVTQPCTQSREDLAERQTQSALDRKGCSVQIERILQKGGREMEKELEKWLMGESARTCLSVGDRIEIIDFLWDRRASNGDEFDRRERWFKSMMEKYGHLSR</sequence>
<protein>
    <submittedName>
        <fullName evidence="2">Uncharacterized protein</fullName>
    </submittedName>
</protein>
<dbReference type="Proteomes" id="UP000737391">
    <property type="component" value="Unassembled WGS sequence"/>
</dbReference>
<evidence type="ECO:0000256" key="1">
    <source>
        <dbReference type="SAM" id="MobiDB-lite"/>
    </source>
</evidence>
<comment type="caution">
    <text evidence="2">The sequence shown here is derived from an EMBL/GenBank/DDBJ whole genome shotgun (WGS) entry which is preliminary data.</text>
</comment>
<dbReference type="AlphaFoldDB" id="A0A9P5BRJ8"/>
<proteinExistence type="predicted"/>
<feature type="compositionally biased region" description="Low complexity" evidence="1">
    <location>
        <begin position="135"/>
        <end position="165"/>
    </location>
</feature>
<feature type="region of interest" description="Disordered" evidence="1">
    <location>
        <begin position="133"/>
        <end position="238"/>
    </location>
</feature>
<name>A0A9P5BRJ8_9HYPO</name>
<keyword evidence="3" id="KW-1185">Reference proteome</keyword>
<feature type="compositionally biased region" description="Polar residues" evidence="1">
    <location>
        <begin position="187"/>
        <end position="205"/>
    </location>
</feature>
<gene>
    <name evidence="2" type="ORF">FAGAP_129</name>
</gene>
<dbReference type="EMBL" id="LUFC02000008">
    <property type="protein sequence ID" value="KAF4503641.1"/>
    <property type="molecule type" value="Genomic_DNA"/>
</dbReference>
<organism evidence="2 3">
    <name type="scientific">Fusarium agapanthi</name>
    <dbReference type="NCBI Taxonomy" id="1803897"/>
    <lineage>
        <taxon>Eukaryota</taxon>
        <taxon>Fungi</taxon>
        <taxon>Dikarya</taxon>
        <taxon>Ascomycota</taxon>
        <taxon>Pezizomycotina</taxon>
        <taxon>Sordariomycetes</taxon>
        <taxon>Hypocreomycetidae</taxon>
        <taxon>Hypocreales</taxon>
        <taxon>Nectriaceae</taxon>
        <taxon>Fusarium</taxon>
        <taxon>Fusarium fujikuroi species complex</taxon>
    </lineage>
</organism>
<accession>A0A9P5BRJ8</accession>
<evidence type="ECO:0000313" key="2">
    <source>
        <dbReference type="EMBL" id="KAF4503641.1"/>
    </source>
</evidence>